<feature type="transmembrane region" description="Helical" evidence="1">
    <location>
        <begin position="12"/>
        <end position="34"/>
    </location>
</feature>
<gene>
    <name evidence="2" type="ORF">CWI37_1368p0010</name>
</gene>
<evidence type="ECO:0000313" key="2">
    <source>
        <dbReference type="EMBL" id="TBT99374.1"/>
    </source>
</evidence>
<comment type="caution">
    <text evidence="2">The sequence shown here is derived from an EMBL/GenBank/DDBJ whole genome shotgun (WGS) entry which is preliminary data.</text>
</comment>
<dbReference type="VEuPathDB" id="MicrosporidiaDB:CWI37_1368p0010"/>
<dbReference type="AlphaFoldDB" id="A0A4Q9KXM0"/>
<evidence type="ECO:0000313" key="3">
    <source>
        <dbReference type="Proteomes" id="UP000292362"/>
    </source>
</evidence>
<name>A0A4Q9KXM0_9MICR</name>
<proteinExistence type="predicted"/>
<keyword evidence="1" id="KW-0472">Membrane</keyword>
<organism evidence="2 3">
    <name type="scientific">Hamiltosporidium tvaerminnensis</name>
    <dbReference type="NCBI Taxonomy" id="1176355"/>
    <lineage>
        <taxon>Eukaryota</taxon>
        <taxon>Fungi</taxon>
        <taxon>Fungi incertae sedis</taxon>
        <taxon>Microsporidia</taxon>
        <taxon>Dubosqiidae</taxon>
        <taxon>Hamiltosporidium</taxon>
    </lineage>
</organism>
<evidence type="ECO:0000256" key="1">
    <source>
        <dbReference type="SAM" id="Phobius"/>
    </source>
</evidence>
<sequence length="175" mass="20867">MVSNKILEKKLYVLLLCIRFILYISSSKVVFFVLNDENCITDLCHSDINFEMIFKENNSAEWINEEEKITIFKNNILRYEAPSKQPKYYNPNIHTLHHRNNMLFNSKLIKKHLDSKRTNIKIFLKDISYPALLLFLKLIDNSDSFISQINLQDFLDILLIITILDIEKTKERDYF</sequence>
<keyword evidence="1" id="KW-0812">Transmembrane</keyword>
<dbReference type="Proteomes" id="UP000292362">
    <property type="component" value="Unassembled WGS sequence"/>
</dbReference>
<keyword evidence="1" id="KW-1133">Transmembrane helix</keyword>
<dbReference type="EMBL" id="PITJ01001368">
    <property type="protein sequence ID" value="TBT99374.1"/>
    <property type="molecule type" value="Genomic_DNA"/>
</dbReference>
<protein>
    <submittedName>
        <fullName evidence="2">Uncharacterized protein</fullName>
    </submittedName>
</protein>
<accession>A0A4Q9KXM0</accession>
<reference evidence="2 3" key="1">
    <citation type="submission" date="2017-12" db="EMBL/GenBank/DDBJ databases">
        <authorList>
            <person name="Pombert J.-F."/>
            <person name="Haag K.L."/>
            <person name="Ebert D."/>
        </authorList>
    </citation>
    <scope>NUCLEOTIDE SEQUENCE [LARGE SCALE GENOMIC DNA]</scope>
    <source>
        <strain evidence="2">FI-OER-3-3</strain>
    </source>
</reference>